<evidence type="ECO:0000259" key="1">
    <source>
        <dbReference type="SMART" id="SM00754"/>
    </source>
</evidence>
<reference evidence="2 3" key="1">
    <citation type="submission" date="2023-05" db="EMBL/GenBank/DDBJ databases">
        <title>A 100% complete, gapless, phased diploid assembly of the Scenedesmus obliquus UTEX 3031 genome.</title>
        <authorList>
            <person name="Biondi T.C."/>
            <person name="Hanschen E.R."/>
            <person name="Kwon T."/>
            <person name="Eng W."/>
            <person name="Kruse C.P.S."/>
            <person name="Koehler S.I."/>
            <person name="Kunde Y."/>
            <person name="Gleasner C.D."/>
            <person name="You Mak K.T."/>
            <person name="Polle J."/>
            <person name="Hovde B.T."/>
            <person name="Starkenburg S.R."/>
        </authorList>
    </citation>
    <scope>NUCLEOTIDE SEQUENCE [LARGE SCALE GENOMIC DNA]</scope>
    <source>
        <strain evidence="2 3">DOE0152z</strain>
    </source>
</reference>
<evidence type="ECO:0000313" key="3">
    <source>
        <dbReference type="Proteomes" id="UP001244341"/>
    </source>
</evidence>
<evidence type="ECO:0000313" key="2">
    <source>
        <dbReference type="EMBL" id="WIA09576.1"/>
    </source>
</evidence>
<keyword evidence="3" id="KW-1185">Reference proteome</keyword>
<dbReference type="EMBL" id="CP126208">
    <property type="protein sequence ID" value="WIA09576.1"/>
    <property type="molecule type" value="Genomic_DNA"/>
</dbReference>
<dbReference type="SMART" id="SM00754">
    <property type="entry name" value="CHRD"/>
    <property type="match status" value="1"/>
</dbReference>
<dbReference type="Pfam" id="PF07452">
    <property type="entry name" value="CHRD"/>
    <property type="match status" value="1"/>
</dbReference>
<gene>
    <name evidence="2" type="ORF">OEZ85_008968</name>
</gene>
<dbReference type="Proteomes" id="UP001244341">
    <property type="component" value="Chromosome 1b"/>
</dbReference>
<protein>
    <recommendedName>
        <fullName evidence="1">CHRD domain-containing protein</fullName>
    </recommendedName>
</protein>
<organism evidence="2 3">
    <name type="scientific">Tetradesmus obliquus</name>
    <name type="common">Green alga</name>
    <name type="synonym">Acutodesmus obliquus</name>
    <dbReference type="NCBI Taxonomy" id="3088"/>
    <lineage>
        <taxon>Eukaryota</taxon>
        <taxon>Viridiplantae</taxon>
        <taxon>Chlorophyta</taxon>
        <taxon>core chlorophytes</taxon>
        <taxon>Chlorophyceae</taxon>
        <taxon>CS clade</taxon>
        <taxon>Sphaeropleales</taxon>
        <taxon>Scenedesmaceae</taxon>
        <taxon>Tetradesmus</taxon>
    </lineage>
</organism>
<name>A0ABY8TML8_TETOB</name>
<sequence length="164" mass="17082">MFVSRLRGDNAGAATAQMTLVVDAAAQTATYSLMMYNVNGYTMSHIHVGAAGINGPPVVLLLPGLKAGQNTTIAAADLPTIAPIDICSMTYTSKFAAADLVQLNGVAFSWTDFMTNLAAGTLYANIHTAAAPAGLIRGQLLPSKAWKGNVEASCADRKGWKHGK</sequence>
<feature type="domain" description="CHRD" evidence="1">
    <location>
        <begin position="1"/>
        <end position="142"/>
    </location>
</feature>
<proteinExistence type="predicted"/>
<dbReference type="InterPro" id="IPR010895">
    <property type="entry name" value="CHRD"/>
</dbReference>
<accession>A0ABY8TML8</accession>